<dbReference type="InterPro" id="IPR001509">
    <property type="entry name" value="Epimerase_deHydtase"/>
</dbReference>
<dbReference type="PANTHER" id="PTHR43103">
    <property type="entry name" value="NUCLEOSIDE-DIPHOSPHATE-SUGAR EPIMERASE"/>
    <property type="match status" value="1"/>
</dbReference>
<gene>
    <name evidence="5" type="primary">rfaD</name>
    <name evidence="5" type="ORF">CYJ41_07110</name>
</gene>
<evidence type="ECO:0000313" key="6">
    <source>
        <dbReference type="Proteomes" id="UP000234639"/>
    </source>
</evidence>
<comment type="caution">
    <text evidence="5">The sequence shown here is derived from an EMBL/GenBank/DDBJ whole genome shotgun (WGS) entry which is preliminary data.</text>
</comment>
<dbReference type="GO" id="GO:0005975">
    <property type="term" value="P:carbohydrate metabolic process"/>
    <property type="evidence" value="ECO:0007669"/>
    <property type="project" value="InterPro"/>
</dbReference>
<reference evidence="5 6" key="1">
    <citation type="submission" date="2017-12" db="EMBL/GenBank/DDBJ databases">
        <title>Phylogenetic diversity of female urinary microbiome.</title>
        <authorList>
            <person name="Thomas-White K."/>
            <person name="Wolfe A.J."/>
        </authorList>
    </citation>
    <scope>NUCLEOTIDE SEQUENCE [LARGE SCALE GENOMIC DNA]</scope>
    <source>
        <strain evidence="5 6">UMB0112</strain>
    </source>
</reference>
<organism evidence="5 6">
    <name type="scientific">Campylobacter ureolyticus</name>
    <dbReference type="NCBI Taxonomy" id="827"/>
    <lineage>
        <taxon>Bacteria</taxon>
        <taxon>Pseudomonadati</taxon>
        <taxon>Campylobacterota</taxon>
        <taxon>Epsilonproteobacteria</taxon>
        <taxon>Campylobacterales</taxon>
        <taxon>Campylobacteraceae</taxon>
        <taxon>Campylobacter</taxon>
    </lineage>
</organism>
<evidence type="ECO:0000313" key="5">
    <source>
        <dbReference type="EMBL" id="PKZ28865.1"/>
    </source>
</evidence>
<dbReference type="AlphaFoldDB" id="A0A2I1N931"/>
<dbReference type="Gene3D" id="3.90.25.10">
    <property type="entry name" value="UDP-galactose 4-epimerase, domain 1"/>
    <property type="match status" value="1"/>
</dbReference>
<keyword evidence="2" id="KW-0413">Isomerase</keyword>
<evidence type="ECO:0000256" key="1">
    <source>
        <dbReference type="ARBA" id="ARBA00022857"/>
    </source>
</evidence>
<dbReference type="InterPro" id="IPR011912">
    <property type="entry name" value="Heptose_epim"/>
</dbReference>
<keyword evidence="1" id="KW-0521">NADP</keyword>
<dbReference type="GO" id="GO:0050661">
    <property type="term" value="F:NADP binding"/>
    <property type="evidence" value="ECO:0007669"/>
    <property type="project" value="InterPro"/>
</dbReference>
<dbReference type="Gene3D" id="3.40.50.720">
    <property type="entry name" value="NAD(P)-binding Rossmann-like Domain"/>
    <property type="match status" value="1"/>
</dbReference>
<accession>A0A2I1N931</accession>
<proteinExistence type="predicted"/>
<dbReference type="RefSeq" id="WP_101637557.1">
    <property type="nucleotide sequence ID" value="NZ_JAPXGZ010000001.1"/>
</dbReference>
<keyword evidence="3" id="KW-0119">Carbohydrate metabolism</keyword>
<dbReference type="GO" id="GO:0008712">
    <property type="term" value="F:ADP-glyceromanno-heptose 6-epimerase activity"/>
    <property type="evidence" value="ECO:0007669"/>
    <property type="project" value="InterPro"/>
</dbReference>
<protein>
    <submittedName>
        <fullName evidence="5">ADP-glyceromanno-heptose 6-epimerase</fullName>
    </submittedName>
</protein>
<evidence type="ECO:0000259" key="4">
    <source>
        <dbReference type="Pfam" id="PF01370"/>
    </source>
</evidence>
<name>A0A2I1N931_9BACT</name>
<dbReference type="PANTHER" id="PTHR43103:SF3">
    <property type="entry name" value="ADP-L-GLYCERO-D-MANNO-HEPTOSE-6-EPIMERASE"/>
    <property type="match status" value="1"/>
</dbReference>
<dbReference type="EMBL" id="PKHU01000006">
    <property type="protein sequence ID" value="PKZ28865.1"/>
    <property type="molecule type" value="Genomic_DNA"/>
</dbReference>
<dbReference type="Pfam" id="PF01370">
    <property type="entry name" value="Epimerase"/>
    <property type="match status" value="1"/>
</dbReference>
<dbReference type="SUPFAM" id="SSF51735">
    <property type="entry name" value="NAD(P)-binding Rossmann-fold domains"/>
    <property type="match status" value="1"/>
</dbReference>
<evidence type="ECO:0000256" key="2">
    <source>
        <dbReference type="ARBA" id="ARBA00023235"/>
    </source>
</evidence>
<feature type="domain" description="NAD-dependent epimerase/dehydratase" evidence="4">
    <location>
        <begin position="6"/>
        <end position="245"/>
    </location>
</feature>
<evidence type="ECO:0000256" key="3">
    <source>
        <dbReference type="ARBA" id="ARBA00023277"/>
    </source>
</evidence>
<sequence>MKNKKIVITGGAGFIGSNLANYFENLGADVLVVDIFRTGERFDNGNLKSFGHYKNLLKFGGRVLEGDINDKKTLKSIAKFKPDAIFHEAAISDTTVNDQNIMIKTNLNAFADLLEICKEIDAKMIYASSAATYGNAKSPQKIWQSEEPRNVYGFSKLMMDKLALKYHEKIHCIGLRYFNVYGENEFYKDKTASMVLQFGLQILNGQNPRLFEDSDKIKRDFVYIKDIVAINHLAFLSDKSGVYNAATGVARSFQEIVDILQSELNTNLKCEYIKNPFIKQYQFHTQADISLSRQTLSYEPKFSLEDGIKSYIPEIKKIYESIKNEA</sequence>
<dbReference type="NCBIfam" id="TIGR02197">
    <property type="entry name" value="heptose_epim"/>
    <property type="match status" value="1"/>
</dbReference>
<dbReference type="Proteomes" id="UP000234639">
    <property type="component" value="Unassembled WGS sequence"/>
</dbReference>
<dbReference type="InterPro" id="IPR036291">
    <property type="entry name" value="NAD(P)-bd_dom_sf"/>
</dbReference>